<protein>
    <submittedName>
        <fullName evidence="1">Uncharacterized protein</fullName>
    </submittedName>
</protein>
<sequence length="615" mass="67985">MPRSWTTVEQKAWLETKIAGFADARTRGRSTAYAKAVHHAFAEVWPELDELFAHRTSQRPINLSPGDVEELRIYQRKRGVQILSWLQRNSTQRGRLANRAVRVLLRNHGPRRRRTYQLGEVYNKLYPEKVNAVYQERKVDGLSRGQRLNLIKKISEELLEDETDEVKEEVEREQDKRRDELDTKSESIDNGEAGGLDELTLQQYIDELPELLTSVLGEINKYCPDWGFLLLASGPMPKANNSTHVFDIYTGPKSAEGYTFAEANEDFDVGLRVPFGNFVEAGIVDKIKREEAKAALNSLTHTINPSSDDGHGSPSPIASRGLSLASVDGEEDDKDEIEDPPTHKRRPSSPTPSDNEDEEASQPTASSRRPPRALPDSDESGDESDDDNSTPEHPLEVWPIEAPDSDGEPEVDVDELEDRRRKKLAGTTKEPVHKPGSELNKDITPQALAQAKLIEKRAEATKKRLETRKKNKAKKDEAEKVAKEAEAARKAKEVEAAKKTKAVEAAKKARVVEIAKNAKEAKEAEDQAAINLKVVEIAKKVKEAQEAEAQAAKKAAAVDTSKNASNSAENVVTVAEPHSNVRKGKSKKGSKAADASKDIESGKGVGATKKGTKST</sequence>
<proteinExistence type="predicted"/>
<evidence type="ECO:0000313" key="1">
    <source>
        <dbReference type="EMBL" id="TFK58341.1"/>
    </source>
</evidence>
<feature type="non-terminal residue" evidence="1">
    <location>
        <position position="615"/>
    </location>
</feature>
<keyword evidence="2" id="KW-1185">Reference proteome</keyword>
<accession>A0ACD2ZY34</accession>
<gene>
    <name evidence="1" type="ORF">BDN72DRAFT_906831</name>
</gene>
<dbReference type="EMBL" id="ML209431">
    <property type="protein sequence ID" value="TFK58341.1"/>
    <property type="molecule type" value="Genomic_DNA"/>
</dbReference>
<organism evidence="1 2">
    <name type="scientific">Pluteus cervinus</name>
    <dbReference type="NCBI Taxonomy" id="181527"/>
    <lineage>
        <taxon>Eukaryota</taxon>
        <taxon>Fungi</taxon>
        <taxon>Dikarya</taxon>
        <taxon>Basidiomycota</taxon>
        <taxon>Agaricomycotina</taxon>
        <taxon>Agaricomycetes</taxon>
        <taxon>Agaricomycetidae</taxon>
        <taxon>Agaricales</taxon>
        <taxon>Pluteineae</taxon>
        <taxon>Pluteaceae</taxon>
        <taxon>Pluteus</taxon>
    </lineage>
</organism>
<reference evidence="1 2" key="1">
    <citation type="journal article" date="2019" name="Nat. Ecol. Evol.">
        <title>Megaphylogeny resolves global patterns of mushroom evolution.</title>
        <authorList>
            <person name="Varga T."/>
            <person name="Krizsan K."/>
            <person name="Foldi C."/>
            <person name="Dima B."/>
            <person name="Sanchez-Garcia M."/>
            <person name="Sanchez-Ramirez S."/>
            <person name="Szollosi G.J."/>
            <person name="Szarkandi J.G."/>
            <person name="Papp V."/>
            <person name="Albert L."/>
            <person name="Andreopoulos W."/>
            <person name="Angelini C."/>
            <person name="Antonin V."/>
            <person name="Barry K.W."/>
            <person name="Bougher N.L."/>
            <person name="Buchanan P."/>
            <person name="Buyck B."/>
            <person name="Bense V."/>
            <person name="Catcheside P."/>
            <person name="Chovatia M."/>
            <person name="Cooper J."/>
            <person name="Damon W."/>
            <person name="Desjardin D."/>
            <person name="Finy P."/>
            <person name="Geml J."/>
            <person name="Haridas S."/>
            <person name="Hughes K."/>
            <person name="Justo A."/>
            <person name="Karasinski D."/>
            <person name="Kautmanova I."/>
            <person name="Kiss B."/>
            <person name="Kocsube S."/>
            <person name="Kotiranta H."/>
            <person name="LaButti K.M."/>
            <person name="Lechner B.E."/>
            <person name="Liimatainen K."/>
            <person name="Lipzen A."/>
            <person name="Lukacs Z."/>
            <person name="Mihaltcheva S."/>
            <person name="Morgado L.N."/>
            <person name="Niskanen T."/>
            <person name="Noordeloos M.E."/>
            <person name="Ohm R.A."/>
            <person name="Ortiz-Santana B."/>
            <person name="Ovrebo C."/>
            <person name="Racz N."/>
            <person name="Riley R."/>
            <person name="Savchenko A."/>
            <person name="Shiryaev A."/>
            <person name="Soop K."/>
            <person name="Spirin V."/>
            <person name="Szebenyi C."/>
            <person name="Tomsovsky M."/>
            <person name="Tulloss R.E."/>
            <person name="Uehling J."/>
            <person name="Grigoriev I.V."/>
            <person name="Vagvolgyi C."/>
            <person name="Papp T."/>
            <person name="Martin F.M."/>
            <person name="Miettinen O."/>
            <person name="Hibbett D.S."/>
            <person name="Nagy L.G."/>
        </authorList>
    </citation>
    <scope>NUCLEOTIDE SEQUENCE [LARGE SCALE GENOMIC DNA]</scope>
    <source>
        <strain evidence="1 2">NL-1719</strain>
    </source>
</reference>
<name>A0ACD2ZY34_9AGAR</name>
<evidence type="ECO:0000313" key="2">
    <source>
        <dbReference type="Proteomes" id="UP000308600"/>
    </source>
</evidence>
<dbReference type="Proteomes" id="UP000308600">
    <property type="component" value="Unassembled WGS sequence"/>
</dbReference>